<accession>A0A4V5MTH6</accession>
<dbReference type="PROSITE" id="PS51257">
    <property type="entry name" value="PROKAR_LIPOPROTEIN"/>
    <property type="match status" value="1"/>
</dbReference>
<dbReference type="AlphaFoldDB" id="A0A4V5MTH6"/>
<evidence type="ECO:0000256" key="2">
    <source>
        <dbReference type="SAM" id="SignalP"/>
    </source>
</evidence>
<feature type="region of interest" description="Disordered" evidence="1">
    <location>
        <begin position="84"/>
        <end position="107"/>
    </location>
</feature>
<feature type="chain" id="PRO_5020315656" description="Lipoprotein" evidence="2">
    <location>
        <begin position="19"/>
        <end position="107"/>
    </location>
</feature>
<dbReference type="EMBL" id="SUNH01000015">
    <property type="protein sequence ID" value="TJZ83738.1"/>
    <property type="molecule type" value="Genomic_DNA"/>
</dbReference>
<protein>
    <recommendedName>
        <fullName evidence="5">Lipoprotein</fullName>
    </recommendedName>
</protein>
<sequence length="107" mass="11299">MIARTLRMGLLPLIAVLAACGPVPVDQAERSCLRDAELAERPRGSVAMGIGSGSGGTRGYGSVNLEIGSDYLRGRNPSDVFSSCVQRRSGQAPTRVLADQPGWRGTR</sequence>
<dbReference type="Proteomes" id="UP000306223">
    <property type="component" value="Unassembled WGS sequence"/>
</dbReference>
<reference evidence="3 4" key="1">
    <citation type="submission" date="2019-04" db="EMBL/GenBank/DDBJ databases">
        <authorList>
            <person name="Li J."/>
        </authorList>
    </citation>
    <scope>NUCLEOTIDE SEQUENCE [LARGE SCALE GENOMIC DNA]</scope>
    <source>
        <strain evidence="3 4">CCTCC AB2016182</strain>
    </source>
</reference>
<keyword evidence="4" id="KW-1185">Reference proteome</keyword>
<organism evidence="3 4">
    <name type="scientific">Paracoccus hibiscisoli</name>
    <dbReference type="NCBI Taxonomy" id="2023261"/>
    <lineage>
        <taxon>Bacteria</taxon>
        <taxon>Pseudomonadati</taxon>
        <taxon>Pseudomonadota</taxon>
        <taxon>Alphaproteobacteria</taxon>
        <taxon>Rhodobacterales</taxon>
        <taxon>Paracoccaceae</taxon>
        <taxon>Paracoccus</taxon>
    </lineage>
</organism>
<keyword evidence="2" id="KW-0732">Signal</keyword>
<evidence type="ECO:0000256" key="1">
    <source>
        <dbReference type="SAM" id="MobiDB-lite"/>
    </source>
</evidence>
<evidence type="ECO:0000313" key="4">
    <source>
        <dbReference type="Proteomes" id="UP000306223"/>
    </source>
</evidence>
<proteinExistence type="predicted"/>
<feature type="signal peptide" evidence="2">
    <location>
        <begin position="1"/>
        <end position="18"/>
    </location>
</feature>
<dbReference type="OrthoDB" id="7691501at2"/>
<evidence type="ECO:0000313" key="3">
    <source>
        <dbReference type="EMBL" id="TJZ83738.1"/>
    </source>
</evidence>
<evidence type="ECO:0008006" key="5">
    <source>
        <dbReference type="Google" id="ProtNLM"/>
    </source>
</evidence>
<name>A0A4V5MTH6_9RHOB</name>
<gene>
    <name evidence="3" type="ORF">FA740_11610</name>
</gene>
<comment type="caution">
    <text evidence="3">The sequence shown here is derived from an EMBL/GenBank/DDBJ whole genome shotgun (WGS) entry which is preliminary data.</text>
</comment>